<evidence type="ECO:0000313" key="2">
    <source>
        <dbReference type="EMBL" id="ODS23567.1"/>
    </source>
</evidence>
<dbReference type="EMBL" id="MDLC01000025">
    <property type="protein sequence ID" value="ODS23567.1"/>
    <property type="molecule type" value="Genomic_DNA"/>
</dbReference>
<dbReference type="STRING" id="62101.AB835_08110"/>
<protein>
    <recommendedName>
        <fullName evidence="4">Type 4 secretion system PilS N-terminal domain-containing protein</fullName>
    </recommendedName>
</protein>
<evidence type="ECO:0008006" key="4">
    <source>
        <dbReference type="Google" id="ProtNLM"/>
    </source>
</evidence>
<feature type="transmembrane region" description="Helical" evidence="1">
    <location>
        <begin position="12"/>
        <end position="31"/>
    </location>
</feature>
<dbReference type="Gene3D" id="3.30.1690.10">
    <property type="entry name" value="TcpA-like pilin"/>
    <property type="match status" value="1"/>
</dbReference>
<dbReference type="AlphaFoldDB" id="A0A1D2QPR2"/>
<evidence type="ECO:0000313" key="3">
    <source>
        <dbReference type="Proteomes" id="UP000242502"/>
    </source>
</evidence>
<comment type="caution">
    <text evidence="2">The sequence shown here is derived from an EMBL/GenBank/DDBJ whole genome shotgun (WGS) entry which is preliminary data.</text>
</comment>
<reference evidence="2 3" key="1">
    <citation type="journal article" date="2016" name="Appl. Environ. Microbiol.">
        <title>Lack of Overt Genome Reduction in the Bryostatin-Producing Bryozoan Symbiont "Candidatus Endobugula sertula".</title>
        <authorList>
            <person name="Miller I.J."/>
            <person name="Vanee N."/>
            <person name="Fong S.S."/>
            <person name="Lim-Fong G.E."/>
            <person name="Kwan J.C."/>
        </authorList>
    </citation>
    <scope>NUCLEOTIDE SEQUENCE [LARGE SCALE GENOMIC DNA]</scope>
    <source>
        <strain evidence="2">AB1-4</strain>
    </source>
</reference>
<keyword evidence="1" id="KW-1133">Transmembrane helix</keyword>
<gene>
    <name evidence="2" type="ORF">AB835_08110</name>
</gene>
<name>A0A1D2QPR2_9GAMM</name>
<accession>A0A1D2QPR2</accession>
<evidence type="ECO:0000256" key="1">
    <source>
        <dbReference type="SAM" id="Phobius"/>
    </source>
</evidence>
<organism evidence="2 3">
    <name type="scientific">Candidatus Endobugula sertula</name>
    <name type="common">Bugula neritina bacterial symbiont</name>
    <dbReference type="NCBI Taxonomy" id="62101"/>
    <lineage>
        <taxon>Bacteria</taxon>
        <taxon>Pseudomonadati</taxon>
        <taxon>Pseudomonadota</taxon>
        <taxon>Gammaproteobacteria</taxon>
        <taxon>Cellvibrionales</taxon>
        <taxon>Cellvibrionaceae</taxon>
        <taxon>Candidatus Endobugula</taxon>
    </lineage>
</organism>
<sequence>MINRKQRGAIEPIVFGLFAVLVFLGLSALLVQKVFLSDSSFQVLLNGHRLMVKAVYDDFPHATDFSTLDNAMANQGRYPPDNWNRGGSTIVNNVNGAVNFDGSTCNGIADACFSGSQANLSASLCKKFANAEFVRANTIIVGTTTVKANATAVVNPATINAACNNATNTVAVQYSKF</sequence>
<proteinExistence type="predicted"/>
<keyword evidence="1" id="KW-0812">Transmembrane</keyword>
<keyword evidence="1" id="KW-0472">Membrane</keyword>
<dbReference type="Proteomes" id="UP000242502">
    <property type="component" value="Unassembled WGS sequence"/>
</dbReference>